<keyword evidence="3" id="KW-1185">Reference proteome</keyword>
<sequence>MLVQLRAEPDDGVLTTLDLYTWLRRDPDGRDHSRLSLDASGPSGETMGAVEVVNLVLGQTFTALNLALSYANWRVARPTASAISLTVDGRSIALQGVSEETLSRIVELLATGETDASDESPRDDDAPEPV</sequence>
<dbReference type="AlphaFoldDB" id="A0A1U9R3M5"/>
<evidence type="ECO:0000313" key="2">
    <source>
        <dbReference type="EMBL" id="AQU70505.1"/>
    </source>
</evidence>
<gene>
    <name evidence="2" type="ORF">BBN63_34420</name>
</gene>
<dbReference type="EMBL" id="CP018047">
    <property type="protein sequence ID" value="AQU70505.1"/>
    <property type="molecule type" value="Genomic_DNA"/>
</dbReference>
<reference evidence="2 3" key="1">
    <citation type="submission" date="2016-11" db="EMBL/GenBank/DDBJ databases">
        <title>Complete genome sequence of Streptomyces niveus SCSIO 3406.</title>
        <authorList>
            <person name="Zhu Q."/>
            <person name="Cheng W."/>
            <person name="Song Y."/>
            <person name="Li Q."/>
            <person name="Ju J."/>
        </authorList>
    </citation>
    <scope>NUCLEOTIDE SEQUENCE [LARGE SCALE GENOMIC DNA]</scope>
    <source>
        <strain evidence="2 3">SCSIO 3406</strain>
    </source>
</reference>
<dbReference type="Pfam" id="PF19953">
    <property type="entry name" value="EACC1"/>
    <property type="match status" value="1"/>
</dbReference>
<proteinExistence type="predicted"/>
<dbReference type="InterPro" id="IPR045428">
    <property type="entry name" value="EACC1"/>
</dbReference>
<feature type="region of interest" description="Disordered" evidence="1">
    <location>
        <begin position="110"/>
        <end position="130"/>
    </location>
</feature>
<organism evidence="2 3">
    <name type="scientific">Streptomyces niveus</name>
    <name type="common">Streptomyces spheroides</name>
    <dbReference type="NCBI Taxonomy" id="193462"/>
    <lineage>
        <taxon>Bacteria</taxon>
        <taxon>Bacillati</taxon>
        <taxon>Actinomycetota</taxon>
        <taxon>Actinomycetes</taxon>
        <taxon>Kitasatosporales</taxon>
        <taxon>Streptomycetaceae</taxon>
        <taxon>Streptomyces</taxon>
    </lineage>
</organism>
<evidence type="ECO:0000313" key="3">
    <source>
        <dbReference type="Proteomes" id="UP000189677"/>
    </source>
</evidence>
<dbReference type="Proteomes" id="UP000189677">
    <property type="component" value="Chromosome"/>
</dbReference>
<protein>
    <submittedName>
        <fullName evidence="2">Uncharacterized protein</fullName>
    </submittedName>
</protein>
<dbReference type="RefSeq" id="WP_078079202.1">
    <property type="nucleotide sequence ID" value="NZ_CP018047.1"/>
</dbReference>
<dbReference type="KEGG" id="snw:BBN63_34420"/>
<accession>A0A1U9R3M5</accession>
<name>A0A1U9R3M5_STRNV</name>
<evidence type="ECO:0000256" key="1">
    <source>
        <dbReference type="SAM" id="MobiDB-lite"/>
    </source>
</evidence>